<sequence>MGALPTPQSSLSQARCPALLADLDPRHIAILQRTSRTLRTVCLNENIWRQHCFEKSPFLEVMRKRRAPSLADGCAGDRPVEDVAATHRPPKGRPRGQATSEAPEGEREAI</sequence>
<feature type="region of interest" description="Disordered" evidence="1">
    <location>
        <begin position="70"/>
        <end position="110"/>
    </location>
</feature>
<dbReference type="Gene3D" id="1.20.1280.50">
    <property type="match status" value="1"/>
</dbReference>
<keyword evidence="3" id="KW-1185">Reference proteome</keyword>
<dbReference type="SUPFAM" id="SSF81383">
    <property type="entry name" value="F-box domain"/>
    <property type="match status" value="1"/>
</dbReference>
<name>A0AA39YMI0_9PEZI</name>
<dbReference type="InterPro" id="IPR036047">
    <property type="entry name" value="F-box-like_dom_sf"/>
</dbReference>
<evidence type="ECO:0008006" key="4">
    <source>
        <dbReference type="Google" id="ProtNLM"/>
    </source>
</evidence>
<proteinExistence type="predicted"/>
<dbReference type="EMBL" id="JAULSV010000001">
    <property type="protein sequence ID" value="KAK0655277.1"/>
    <property type="molecule type" value="Genomic_DNA"/>
</dbReference>
<organism evidence="2 3">
    <name type="scientific">Cercophora newfieldiana</name>
    <dbReference type="NCBI Taxonomy" id="92897"/>
    <lineage>
        <taxon>Eukaryota</taxon>
        <taxon>Fungi</taxon>
        <taxon>Dikarya</taxon>
        <taxon>Ascomycota</taxon>
        <taxon>Pezizomycotina</taxon>
        <taxon>Sordariomycetes</taxon>
        <taxon>Sordariomycetidae</taxon>
        <taxon>Sordariales</taxon>
        <taxon>Lasiosphaeriaceae</taxon>
        <taxon>Cercophora</taxon>
    </lineage>
</organism>
<gene>
    <name evidence="2" type="ORF">B0T16DRAFT_384211</name>
</gene>
<dbReference type="Proteomes" id="UP001174936">
    <property type="component" value="Unassembled WGS sequence"/>
</dbReference>
<protein>
    <recommendedName>
        <fullName evidence="4">F-box domain-containing protein</fullName>
    </recommendedName>
</protein>
<evidence type="ECO:0000256" key="1">
    <source>
        <dbReference type="SAM" id="MobiDB-lite"/>
    </source>
</evidence>
<accession>A0AA39YMI0</accession>
<comment type="caution">
    <text evidence="2">The sequence shown here is derived from an EMBL/GenBank/DDBJ whole genome shotgun (WGS) entry which is preliminary data.</text>
</comment>
<dbReference type="AlphaFoldDB" id="A0AA39YMI0"/>
<evidence type="ECO:0000313" key="3">
    <source>
        <dbReference type="Proteomes" id="UP001174936"/>
    </source>
</evidence>
<reference evidence="2" key="1">
    <citation type="submission" date="2023-06" db="EMBL/GenBank/DDBJ databases">
        <title>Genome-scale phylogeny and comparative genomics of the fungal order Sordariales.</title>
        <authorList>
            <consortium name="Lawrence Berkeley National Laboratory"/>
            <person name="Hensen N."/>
            <person name="Bonometti L."/>
            <person name="Westerberg I."/>
            <person name="Brannstrom I.O."/>
            <person name="Guillou S."/>
            <person name="Cros-Aarteil S."/>
            <person name="Calhoun S."/>
            <person name="Haridas S."/>
            <person name="Kuo A."/>
            <person name="Mondo S."/>
            <person name="Pangilinan J."/>
            <person name="Riley R."/>
            <person name="Labutti K."/>
            <person name="Andreopoulos B."/>
            <person name="Lipzen A."/>
            <person name="Chen C."/>
            <person name="Yanf M."/>
            <person name="Daum C."/>
            <person name="Ng V."/>
            <person name="Clum A."/>
            <person name="Steindorff A."/>
            <person name="Ohm R."/>
            <person name="Martin F."/>
            <person name="Silar P."/>
            <person name="Natvig D."/>
            <person name="Lalanne C."/>
            <person name="Gautier V."/>
            <person name="Ament-Velasquez S.L."/>
            <person name="Kruys A."/>
            <person name="Hutchinson M.I."/>
            <person name="Powell A.J."/>
            <person name="Barry K."/>
            <person name="Miller A.N."/>
            <person name="Grigoriev I.V."/>
            <person name="Debuchy R."/>
            <person name="Gladieux P."/>
            <person name="Thoren M.H."/>
            <person name="Johannesson H."/>
        </authorList>
    </citation>
    <scope>NUCLEOTIDE SEQUENCE</scope>
    <source>
        <strain evidence="2">SMH2532-1</strain>
    </source>
</reference>
<evidence type="ECO:0000313" key="2">
    <source>
        <dbReference type="EMBL" id="KAK0655277.1"/>
    </source>
</evidence>